<dbReference type="GO" id="GO:0022625">
    <property type="term" value="C:cytosolic large ribosomal subunit"/>
    <property type="evidence" value="ECO:0007669"/>
    <property type="project" value="TreeGrafter"/>
</dbReference>
<dbReference type="EMBL" id="BTGD01000008">
    <property type="protein sequence ID" value="GMM56531.1"/>
    <property type="molecule type" value="Genomic_DNA"/>
</dbReference>
<dbReference type="SUPFAM" id="SSF55129">
    <property type="entry name" value="Ribosomal protein L30p/L7e"/>
    <property type="match status" value="1"/>
</dbReference>
<evidence type="ECO:0000256" key="3">
    <source>
        <dbReference type="ARBA" id="ARBA00022517"/>
    </source>
</evidence>
<reference evidence="10 11" key="1">
    <citation type="journal article" date="2023" name="Elife">
        <title>Identification of key yeast species and microbe-microbe interactions impacting larval growth of Drosophila in the wild.</title>
        <authorList>
            <person name="Mure A."/>
            <person name="Sugiura Y."/>
            <person name="Maeda R."/>
            <person name="Honda K."/>
            <person name="Sakurai N."/>
            <person name="Takahashi Y."/>
            <person name="Watada M."/>
            <person name="Katoh T."/>
            <person name="Gotoh A."/>
            <person name="Gotoh Y."/>
            <person name="Taniguchi I."/>
            <person name="Nakamura K."/>
            <person name="Hayashi T."/>
            <person name="Katayama T."/>
            <person name="Uemura T."/>
            <person name="Hattori Y."/>
        </authorList>
    </citation>
    <scope>NUCLEOTIDE SEQUENCE [LARGE SCALE GENOMIC DNA]</scope>
    <source>
        <strain evidence="10 11">KH-74</strain>
    </source>
</reference>
<dbReference type="GO" id="GO:0000463">
    <property type="term" value="P:maturation of LSU-rRNA from tricistronic rRNA transcript (SSU-rRNA, 5.8S rRNA, LSU-rRNA)"/>
    <property type="evidence" value="ECO:0007669"/>
    <property type="project" value="TreeGrafter"/>
</dbReference>
<dbReference type="Proteomes" id="UP001377567">
    <property type="component" value="Unassembled WGS sequence"/>
</dbReference>
<evidence type="ECO:0000313" key="11">
    <source>
        <dbReference type="Proteomes" id="UP001377567"/>
    </source>
</evidence>
<keyword evidence="5" id="KW-0539">Nucleus</keyword>
<dbReference type="InterPro" id="IPR036919">
    <property type="entry name" value="Ribo_uL30_ferredoxin-like_sf"/>
</dbReference>
<comment type="caution">
    <text evidence="10">The sequence shown here is derived from an EMBL/GenBank/DDBJ whole genome shotgun (WGS) entry which is preliminary data.</text>
</comment>
<comment type="similarity">
    <text evidence="2">Belongs to the universal ribosomal protein uL30 family.</text>
</comment>
<dbReference type="PANTHER" id="PTHR11524:SF26">
    <property type="entry name" value="RIBOSOME BIOGENESIS PROTEIN RLP7"/>
    <property type="match status" value="1"/>
</dbReference>
<feature type="domain" description="Large ribosomal subunit protein uL30-like ferredoxin-like fold" evidence="9">
    <location>
        <begin position="147"/>
        <end position="199"/>
    </location>
</feature>
<evidence type="ECO:0000313" key="10">
    <source>
        <dbReference type="EMBL" id="GMM56531.1"/>
    </source>
</evidence>
<evidence type="ECO:0000256" key="4">
    <source>
        <dbReference type="ARBA" id="ARBA00022884"/>
    </source>
</evidence>
<dbReference type="GO" id="GO:0003723">
    <property type="term" value="F:RNA binding"/>
    <property type="evidence" value="ECO:0007669"/>
    <property type="project" value="UniProtKB-KW"/>
</dbReference>
<evidence type="ECO:0000256" key="1">
    <source>
        <dbReference type="ARBA" id="ARBA00004604"/>
    </source>
</evidence>
<evidence type="ECO:0000256" key="7">
    <source>
        <dbReference type="ARBA" id="ARBA00039196"/>
    </source>
</evidence>
<feature type="compositionally biased region" description="Basic and acidic residues" evidence="8">
    <location>
        <begin position="24"/>
        <end position="44"/>
    </location>
</feature>
<evidence type="ECO:0000256" key="5">
    <source>
        <dbReference type="ARBA" id="ARBA00023242"/>
    </source>
</evidence>
<dbReference type="InterPro" id="IPR018038">
    <property type="entry name" value="Ribosomal_uL30_CS"/>
</dbReference>
<keyword evidence="11" id="KW-1185">Reference proteome</keyword>
<protein>
    <recommendedName>
        <fullName evidence="7">Ribosome biogenesis protein RLP7</fullName>
    </recommendedName>
</protein>
<comment type="subcellular location">
    <subcellularLocation>
        <location evidence="1">Nucleus</location>
        <location evidence="1">Nucleolus</location>
    </subcellularLocation>
</comment>
<dbReference type="CDD" id="cd01657">
    <property type="entry name" value="Ribosomal_L7_archeal_euk"/>
    <property type="match status" value="1"/>
</dbReference>
<comment type="function">
    <text evidence="6">Involved in the biogenesis of the 60S ribosomal subunit. May act as a specificity factor that binds precursor rRNAs and tethers the enzymes that carry out the early 5' to 3' exonucleolytic reactions that generate the mature rRNAs.</text>
</comment>
<feature type="compositionally biased region" description="Polar residues" evidence="8">
    <location>
        <begin position="1"/>
        <end position="14"/>
    </location>
</feature>
<dbReference type="InterPro" id="IPR039699">
    <property type="entry name" value="Ribosomal_uL30"/>
</dbReference>
<dbReference type="PANTHER" id="PTHR11524">
    <property type="entry name" value="60S RIBOSOMAL PROTEIN L7"/>
    <property type="match status" value="1"/>
</dbReference>
<organism evidence="10 11">
    <name type="scientific">Maudiozyma humilis</name>
    <name type="common">Sour dough yeast</name>
    <name type="synonym">Kazachstania humilis</name>
    <dbReference type="NCBI Taxonomy" id="51915"/>
    <lineage>
        <taxon>Eukaryota</taxon>
        <taxon>Fungi</taxon>
        <taxon>Dikarya</taxon>
        <taxon>Ascomycota</taxon>
        <taxon>Saccharomycotina</taxon>
        <taxon>Saccharomycetes</taxon>
        <taxon>Saccharomycetales</taxon>
        <taxon>Saccharomycetaceae</taxon>
        <taxon>Maudiozyma</taxon>
    </lineage>
</organism>
<dbReference type="AlphaFoldDB" id="A0AAV5S0F3"/>
<evidence type="ECO:0000256" key="6">
    <source>
        <dbReference type="ARBA" id="ARBA00037037"/>
    </source>
</evidence>
<gene>
    <name evidence="10" type="ORF">DAKH74_031470</name>
</gene>
<feature type="region of interest" description="Disordered" evidence="8">
    <location>
        <begin position="1"/>
        <end position="52"/>
    </location>
</feature>
<keyword evidence="3" id="KW-0690">Ribosome biogenesis</keyword>
<dbReference type="Gene3D" id="3.30.1390.20">
    <property type="entry name" value="Ribosomal protein L30, ferredoxin-like fold domain"/>
    <property type="match status" value="1"/>
</dbReference>
<name>A0AAV5S0F3_MAUHU</name>
<keyword evidence="4" id="KW-0694">RNA-binding</keyword>
<dbReference type="Pfam" id="PF00327">
    <property type="entry name" value="Ribosomal_L30"/>
    <property type="match status" value="1"/>
</dbReference>
<dbReference type="PROSITE" id="PS00634">
    <property type="entry name" value="RIBOSOMAL_L30"/>
    <property type="match status" value="1"/>
</dbReference>
<accession>A0AAV5S0F3</accession>
<proteinExistence type="inferred from homology"/>
<sequence>MSSSEPANKLNSTPEILLRKRRNADRTRLEKQELVRQKAAERKKSQQRNKKKFVRAETLVAKTLATEREKERIKRVSKLELNKTKKLNGGADAEAIHLLSERDFILKVTERKPEDPEYDAEAAEDDDEEDKNLIKEKVVYSGEPTLLFVIRVKGPAAVNIPAKAFKILSLLRLTEINTGVFVKLTKTVYPLLKLVAPYIVIGEPSLSSIRSLVQKRSRIMYKRAEDKEEHEIGLNDNNIIEEQLGEAGIICMEDIIHEISSLGESFQDATFFLLPFKLNREVSGFSSMNKLRRIRQREDESKYRHQSNSAVAPVVQVDIDALIAKLN</sequence>
<dbReference type="InterPro" id="IPR035808">
    <property type="entry name" value="Ribosomal_uL30_euk_arc"/>
</dbReference>
<dbReference type="InterPro" id="IPR016082">
    <property type="entry name" value="Ribosomal_uL30_ferredoxin-like"/>
</dbReference>
<dbReference type="GO" id="GO:0003735">
    <property type="term" value="F:structural constituent of ribosome"/>
    <property type="evidence" value="ECO:0007669"/>
    <property type="project" value="TreeGrafter"/>
</dbReference>
<evidence type="ECO:0000259" key="9">
    <source>
        <dbReference type="Pfam" id="PF00327"/>
    </source>
</evidence>
<evidence type="ECO:0000256" key="2">
    <source>
        <dbReference type="ARBA" id="ARBA00007594"/>
    </source>
</evidence>
<dbReference type="GO" id="GO:0005730">
    <property type="term" value="C:nucleolus"/>
    <property type="evidence" value="ECO:0007669"/>
    <property type="project" value="UniProtKB-SubCell"/>
</dbReference>
<evidence type="ECO:0000256" key="8">
    <source>
        <dbReference type="SAM" id="MobiDB-lite"/>
    </source>
</evidence>